<reference evidence="3 4" key="2">
    <citation type="submission" date="2018-05" db="EMBL/GenBank/DDBJ databases">
        <title>Ignatzschineria dubaiensis sp. nov., isolated from necrotic foot tissues of dromedaries (Camelus dromedarius) and associated maggots in Dubai, United Arab Emirates.</title>
        <authorList>
            <person name="Tsang C.C."/>
            <person name="Tang J.Y.M."/>
            <person name="Fong J.Y.H."/>
            <person name="Kinne J."/>
            <person name="Lee H.H."/>
            <person name="Joseph M."/>
            <person name="Jose S."/>
            <person name="Schuster R.K."/>
            <person name="Tang Y."/>
            <person name="Sivakumar S."/>
            <person name="Chen J.H.K."/>
            <person name="Teng J.L.L."/>
            <person name="Lau S.K.P."/>
            <person name="Wernery U."/>
            <person name="Woo P.C.Y."/>
        </authorList>
    </citation>
    <scope>NUCLEOTIDE SEQUENCE [LARGE SCALE GENOMIC DNA]</scope>
    <source>
        <strain evidence="3">UAE-HKU57</strain>
        <strain evidence="4">UAE-HKU58</strain>
    </source>
</reference>
<evidence type="ECO:0000313" key="4">
    <source>
        <dbReference type="Proteomes" id="UP000245217"/>
    </source>
</evidence>
<keyword evidence="4" id="KW-1185">Reference proteome</keyword>
<evidence type="ECO:0000313" key="2">
    <source>
        <dbReference type="EMBL" id="PWD90076.1"/>
    </source>
</evidence>
<sequence>MHHYIDALELEALKTQRAHLSIQSVCEYEGRIYQSPETVISIADKSDLAEANRTIDDVARVIATEAVAEIDALKLISTTHQLTLFLKDDAGQLLKEPSVQPLILSASFGR</sequence>
<dbReference type="OrthoDB" id="9429583at2"/>
<evidence type="ECO:0000313" key="1">
    <source>
        <dbReference type="EMBL" id="PWD83597.1"/>
    </source>
</evidence>
<dbReference type="RefSeq" id="WP_109202250.1">
    <property type="nucleotide sequence ID" value="NZ_QEWS01000009.1"/>
</dbReference>
<dbReference type="EMBL" id="QEWV01000011">
    <property type="protein sequence ID" value="PWD90076.1"/>
    <property type="molecule type" value="Genomic_DNA"/>
</dbReference>
<accession>A0A2U2AKP3</accession>
<dbReference type="Proteomes" id="UP000245059">
    <property type="component" value="Unassembled WGS sequence"/>
</dbReference>
<dbReference type="Proteomes" id="UP000245217">
    <property type="component" value="Unassembled WGS sequence"/>
</dbReference>
<comment type="caution">
    <text evidence="1">The sequence shown here is derived from an EMBL/GenBank/DDBJ whole genome shotgun (WGS) entry which is preliminary data.</text>
</comment>
<evidence type="ECO:0000313" key="3">
    <source>
        <dbReference type="Proteomes" id="UP000245059"/>
    </source>
</evidence>
<dbReference type="EMBL" id="QEWW01000010">
    <property type="protein sequence ID" value="PWD83597.1"/>
    <property type="molecule type" value="Genomic_DNA"/>
</dbReference>
<dbReference type="AlphaFoldDB" id="A0A2U2AKP3"/>
<proteinExistence type="predicted"/>
<organism evidence="1 3">
    <name type="scientific">Ignatzschineria cameli</name>
    <dbReference type="NCBI Taxonomy" id="2182793"/>
    <lineage>
        <taxon>Bacteria</taxon>
        <taxon>Pseudomonadati</taxon>
        <taxon>Pseudomonadota</taxon>
        <taxon>Gammaproteobacteria</taxon>
        <taxon>Cardiobacteriales</taxon>
        <taxon>Ignatzschineriaceae</taxon>
        <taxon>Ignatzschineria</taxon>
    </lineage>
</organism>
<gene>
    <name evidence="1" type="ORF">DC077_09615</name>
    <name evidence="2" type="ORF">DC078_09215</name>
</gene>
<reference evidence="1" key="1">
    <citation type="journal article" date="2018" name="Genome Announc.">
        <title>Ignatzschineria cameli sp. nov., isolated from necrotic foot tissue of dromedaries (Camelus dromedarius) and associated maggots (Wohlfahrtia species) in Dubai.</title>
        <authorList>
            <person name="Tsang C.C."/>
            <person name="Tang J.Y."/>
            <person name="Fong J.Y."/>
            <person name="Kinne J."/>
            <person name="Lee H.H."/>
            <person name="Joseph M."/>
            <person name="Jose S."/>
            <person name="Schuster R.K."/>
            <person name="Tang Y."/>
            <person name="Sivakumar S."/>
            <person name="Chen J.H."/>
            <person name="Teng J.L."/>
            <person name="Lau S.K."/>
            <person name="Wernery U."/>
            <person name="Woo P.C."/>
        </authorList>
    </citation>
    <scope>NUCLEOTIDE SEQUENCE</scope>
    <source>
        <strain evidence="1">UAE-HKU57</strain>
        <strain evidence="2">UAE-HKU58</strain>
    </source>
</reference>
<protein>
    <submittedName>
        <fullName evidence="1">Uncharacterized protein</fullName>
    </submittedName>
</protein>
<name>A0A2U2AKP3_9GAMM</name>